<comment type="caution">
    <text evidence="1">The sequence shown here is derived from an EMBL/GenBank/DDBJ whole genome shotgun (WGS) entry which is preliminary data.</text>
</comment>
<accession>A0A9N9F327</accession>
<organism evidence="1 2">
    <name type="scientific">Funneliformis caledonium</name>
    <dbReference type="NCBI Taxonomy" id="1117310"/>
    <lineage>
        <taxon>Eukaryota</taxon>
        <taxon>Fungi</taxon>
        <taxon>Fungi incertae sedis</taxon>
        <taxon>Mucoromycota</taxon>
        <taxon>Glomeromycotina</taxon>
        <taxon>Glomeromycetes</taxon>
        <taxon>Glomerales</taxon>
        <taxon>Glomeraceae</taxon>
        <taxon>Funneliformis</taxon>
    </lineage>
</organism>
<protein>
    <submittedName>
        <fullName evidence="1">12567_t:CDS:1</fullName>
    </submittedName>
</protein>
<dbReference type="EMBL" id="CAJVPQ010000728">
    <property type="protein sequence ID" value="CAG8505841.1"/>
    <property type="molecule type" value="Genomic_DNA"/>
</dbReference>
<evidence type="ECO:0000313" key="1">
    <source>
        <dbReference type="EMBL" id="CAG8505841.1"/>
    </source>
</evidence>
<proteinExistence type="predicted"/>
<sequence length="68" mass="8304">MSDRKNSTDQENNDYFQIEEVSTYSINNNILYCKQYKRYFSQSNFSIAKTTDLKIIKSNYTSTYFWKW</sequence>
<keyword evidence="2" id="KW-1185">Reference proteome</keyword>
<name>A0A9N9F327_9GLOM</name>
<reference evidence="1" key="1">
    <citation type="submission" date="2021-06" db="EMBL/GenBank/DDBJ databases">
        <authorList>
            <person name="Kallberg Y."/>
            <person name="Tangrot J."/>
            <person name="Rosling A."/>
        </authorList>
    </citation>
    <scope>NUCLEOTIDE SEQUENCE</scope>
    <source>
        <strain evidence="1">UK204</strain>
    </source>
</reference>
<dbReference type="AlphaFoldDB" id="A0A9N9F327"/>
<evidence type="ECO:0000313" key="2">
    <source>
        <dbReference type="Proteomes" id="UP000789570"/>
    </source>
</evidence>
<gene>
    <name evidence="1" type="ORF">FCALED_LOCUS3942</name>
</gene>
<dbReference type="Proteomes" id="UP000789570">
    <property type="component" value="Unassembled WGS sequence"/>
</dbReference>